<evidence type="ECO:0000313" key="2">
    <source>
        <dbReference type="Proteomes" id="UP000236291"/>
    </source>
</evidence>
<evidence type="ECO:0000313" key="1">
    <source>
        <dbReference type="EMBL" id="PNY13704.1"/>
    </source>
</evidence>
<accession>A0A2K3PEP0</accession>
<dbReference type="AlphaFoldDB" id="A0A2K3PEP0"/>
<sequence length="66" mass="7034">LRANPFPEVTDLLLGFPDGPRFKPIGPEREGGVGNSTFIAVRPHPSNCGIWVAFIAASNTFIVLGV</sequence>
<reference evidence="1 2" key="1">
    <citation type="journal article" date="2014" name="Am. J. Bot.">
        <title>Genome assembly and annotation for red clover (Trifolium pratense; Fabaceae).</title>
        <authorList>
            <person name="Istvanek J."/>
            <person name="Jaros M."/>
            <person name="Krenek A."/>
            <person name="Repkova J."/>
        </authorList>
    </citation>
    <scope>NUCLEOTIDE SEQUENCE [LARGE SCALE GENOMIC DNA]</scope>
    <source>
        <strain evidence="2">cv. Tatra</strain>
        <tissue evidence="1">Young leaves</tissue>
    </source>
</reference>
<feature type="non-terminal residue" evidence="1">
    <location>
        <position position="1"/>
    </location>
</feature>
<name>A0A2K3PEP0_TRIPR</name>
<proteinExistence type="predicted"/>
<organism evidence="1 2">
    <name type="scientific">Trifolium pratense</name>
    <name type="common">Red clover</name>
    <dbReference type="NCBI Taxonomy" id="57577"/>
    <lineage>
        <taxon>Eukaryota</taxon>
        <taxon>Viridiplantae</taxon>
        <taxon>Streptophyta</taxon>
        <taxon>Embryophyta</taxon>
        <taxon>Tracheophyta</taxon>
        <taxon>Spermatophyta</taxon>
        <taxon>Magnoliopsida</taxon>
        <taxon>eudicotyledons</taxon>
        <taxon>Gunneridae</taxon>
        <taxon>Pentapetalae</taxon>
        <taxon>rosids</taxon>
        <taxon>fabids</taxon>
        <taxon>Fabales</taxon>
        <taxon>Fabaceae</taxon>
        <taxon>Papilionoideae</taxon>
        <taxon>50 kb inversion clade</taxon>
        <taxon>NPAAA clade</taxon>
        <taxon>Hologalegina</taxon>
        <taxon>IRL clade</taxon>
        <taxon>Trifolieae</taxon>
        <taxon>Trifolium</taxon>
    </lineage>
</organism>
<comment type="caution">
    <text evidence="1">The sequence shown here is derived from an EMBL/GenBank/DDBJ whole genome shotgun (WGS) entry which is preliminary data.</text>
</comment>
<gene>
    <name evidence="1" type="ORF">L195_g010367</name>
</gene>
<protein>
    <submittedName>
        <fullName evidence="1">Uncharacterized protein</fullName>
    </submittedName>
</protein>
<dbReference type="EMBL" id="ASHM01006281">
    <property type="protein sequence ID" value="PNY13704.1"/>
    <property type="molecule type" value="Genomic_DNA"/>
</dbReference>
<reference evidence="1 2" key="2">
    <citation type="journal article" date="2017" name="Front. Plant Sci.">
        <title>Gene Classification and Mining of Molecular Markers Useful in Red Clover (Trifolium pratense) Breeding.</title>
        <authorList>
            <person name="Istvanek J."/>
            <person name="Dluhosova J."/>
            <person name="Dluhos P."/>
            <person name="Patkova L."/>
            <person name="Nedelnik J."/>
            <person name="Repkova J."/>
        </authorList>
    </citation>
    <scope>NUCLEOTIDE SEQUENCE [LARGE SCALE GENOMIC DNA]</scope>
    <source>
        <strain evidence="2">cv. Tatra</strain>
        <tissue evidence="1">Young leaves</tissue>
    </source>
</reference>
<dbReference type="Proteomes" id="UP000236291">
    <property type="component" value="Unassembled WGS sequence"/>
</dbReference>